<evidence type="ECO:0000313" key="2">
    <source>
        <dbReference type="WBParaSite" id="JU765_v2.g10241.t1"/>
    </source>
</evidence>
<organism evidence="1 2">
    <name type="scientific">Panagrolaimus sp. JU765</name>
    <dbReference type="NCBI Taxonomy" id="591449"/>
    <lineage>
        <taxon>Eukaryota</taxon>
        <taxon>Metazoa</taxon>
        <taxon>Ecdysozoa</taxon>
        <taxon>Nematoda</taxon>
        <taxon>Chromadorea</taxon>
        <taxon>Rhabditida</taxon>
        <taxon>Tylenchina</taxon>
        <taxon>Panagrolaimomorpha</taxon>
        <taxon>Panagrolaimoidea</taxon>
        <taxon>Panagrolaimidae</taxon>
        <taxon>Panagrolaimus</taxon>
    </lineage>
</organism>
<sequence>MSPRGQPPPVPESQETIPPPKIGMVVDMADTHYIGGLIPVVTGNEKQKHPYCRPEFLYLSEDEINLSSDQSIRPILLPKYPTQMPAYAGYAEVINTSKSVENEDMAAAKILTIIQQGYDAEKAIELDDAAGKMGQKNKKLERKRSDEDLLDISQSFSSDDGPIAPKAEAAYFGIFDGHAGSGAAIMAANCLHEHVKNRLSEVLETTLHLDRQKQFSKTSHRSTAHENDNQKHHSSITSDSLIIGALEAAFVDMDQQIAEEKMYAKIPGGTAALACLIFLEKVYIANAGDCRALLVTANEVKKLSNDFNPIYERKRLQYIAYRKNDVISPHFCRLEFSRFLTSKDLNRKVLFRDWYMDGWAAKTVKECDLKPPLISTRTKKPRLLNTIGVCRGFGDHHLMTADDKIAIKPFLCPYPEIQIYDTRELECLTDKEVIILASDGLWDVLTNTEVANITRAALSHNDDDDFSKYTLVAQELVAAARGELVGQFKWKLASGGMASTDDITVFVIPLKFAVNMPKIDDDDDEEMLS</sequence>
<proteinExistence type="predicted"/>
<dbReference type="Proteomes" id="UP000887576">
    <property type="component" value="Unplaced"/>
</dbReference>
<protein>
    <submittedName>
        <fullName evidence="2">PPM-type phosphatase domain-containing protein</fullName>
    </submittedName>
</protein>
<reference evidence="2" key="1">
    <citation type="submission" date="2022-11" db="UniProtKB">
        <authorList>
            <consortium name="WormBaseParasite"/>
        </authorList>
    </citation>
    <scope>IDENTIFICATION</scope>
</reference>
<dbReference type="WBParaSite" id="JU765_v2.g10241.t1">
    <property type="protein sequence ID" value="JU765_v2.g10241.t1"/>
    <property type="gene ID" value="JU765_v2.g10241"/>
</dbReference>
<accession>A0AC34PUY6</accession>
<name>A0AC34PUY6_9BILA</name>
<evidence type="ECO:0000313" key="1">
    <source>
        <dbReference type="Proteomes" id="UP000887576"/>
    </source>
</evidence>